<accession>A0A5S6QMK9</accession>
<feature type="chain" id="PRO_5024338907" evidence="1">
    <location>
        <begin position="19"/>
        <end position="148"/>
    </location>
</feature>
<keyword evidence="2" id="KW-1185">Reference proteome</keyword>
<feature type="signal peptide" evidence="1">
    <location>
        <begin position="1"/>
        <end position="18"/>
    </location>
</feature>
<dbReference type="WBParaSite" id="TMUE_2000008399.1">
    <property type="protein sequence ID" value="TMUE_2000008399.1"/>
    <property type="gene ID" value="WBGene00292321"/>
</dbReference>
<keyword evidence="1" id="KW-0732">Signal</keyword>
<dbReference type="AlphaFoldDB" id="A0A5S6QMK9"/>
<dbReference type="Proteomes" id="UP000046395">
    <property type="component" value="Unassembled WGS sequence"/>
</dbReference>
<proteinExistence type="predicted"/>
<protein>
    <submittedName>
        <fullName evidence="3">Uncharacterized protein</fullName>
    </submittedName>
</protein>
<name>A0A5S6QMK9_TRIMR</name>
<sequence length="148" mass="17284">MLLILFACFQLIENVVIPEDGYSYPVGARNLFELKKDEIPDENDPTVQTAKAWIAQVKQMIDRCISRRCKEIEQQRDLEHIMIFAICAESCYKETHIRQAIANLTQSAEFSTWALYIIQAGRQKYKAQDNFSRSLLKEYAMTKTTFYE</sequence>
<evidence type="ECO:0000313" key="2">
    <source>
        <dbReference type="Proteomes" id="UP000046395"/>
    </source>
</evidence>
<reference evidence="3" key="1">
    <citation type="submission" date="2019-12" db="UniProtKB">
        <authorList>
            <consortium name="WormBaseParasite"/>
        </authorList>
    </citation>
    <scope>IDENTIFICATION</scope>
</reference>
<evidence type="ECO:0000313" key="3">
    <source>
        <dbReference type="WBParaSite" id="TMUE_2000008399.1"/>
    </source>
</evidence>
<organism evidence="2 3">
    <name type="scientific">Trichuris muris</name>
    <name type="common">Mouse whipworm</name>
    <dbReference type="NCBI Taxonomy" id="70415"/>
    <lineage>
        <taxon>Eukaryota</taxon>
        <taxon>Metazoa</taxon>
        <taxon>Ecdysozoa</taxon>
        <taxon>Nematoda</taxon>
        <taxon>Enoplea</taxon>
        <taxon>Dorylaimia</taxon>
        <taxon>Trichinellida</taxon>
        <taxon>Trichuridae</taxon>
        <taxon>Trichuris</taxon>
    </lineage>
</organism>
<evidence type="ECO:0000256" key="1">
    <source>
        <dbReference type="SAM" id="SignalP"/>
    </source>
</evidence>